<comment type="caution">
    <text evidence="1">The sequence shown here is derived from an EMBL/GenBank/DDBJ whole genome shotgun (WGS) entry which is preliminary data.</text>
</comment>
<sequence>MSLARAPVVSDRPCTVLDFMRGSRPFAIDFVSGLIRFGGDDSPAGSPAHPLARALGPALDTAFGLEHEALFPEEIRLLVEALHAGPLGMRASAAEALLELA</sequence>
<organism evidence="1 2">
    <name type="scientific">Methylobacterium brachythecii</name>
    <dbReference type="NCBI Taxonomy" id="1176177"/>
    <lineage>
        <taxon>Bacteria</taxon>
        <taxon>Pseudomonadati</taxon>
        <taxon>Pseudomonadota</taxon>
        <taxon>Alphaproteobacteria</taxon>
        <taxon>Hyphomicrobiales</taxon>
        <taxon>Methylobacteriaceae</taxon>
        <taxon>Methylobacterium</taxon>
    </lineage>
</organism>
<accession>A0A7W6AC67</accession>
<evidence type="ECO:0000313" key="2">
    <source>
        <dbReference type="Proteomes" id="UP000517759"/>
    </source>
</evidence>
<dbReference type="RefSeq" id="WP_183501286.1">
    <property type="nucleotide sequence ID" value="NZ_BSPG01000005.1"/>
</dbReference>
<dbReference type="EMBL" id="JACIDN010000001">
    <property type="protein sequence ID" value="MBB3900535.1"/>
    <property type="molecule type" value="Genomic_DNA"/>
</dbReference>
<proteinExistence type="predicted"/>
<dbReference type="AlphaFoldDB" id="A0A7W6AC67"/>
<protein>
    <submittedName>
        <fullName evidence="1">Uncharacterized protein</fullName>
    </submittedName>
</protein>
<gene>
    <name evidence="1" type="ORF">GGR33_000015</name>
</gene>
<name>A0A7W6AC67_9HYPH</name>
<evidence type="ECO:0000313" key="1">
    <source>
        <dbReference type="EMBL" id="MBB3900535.1"/>
    </source>
</evidence>
<dbReference type="Proteomes" id="UP000517759">
    <property type="component" value="Unassembled WGS sequence"/>
</dbReference>
<reference evidence="1 2" key="1">
    <citation type="submission" date="2020-08" db="EMBL/GenBank/DDBJ databases">
        <title>Genomic Encyclopedia of Type Strains, Phase IV (KMG-IV): sequencing the most valuable type-strain genomes for metagenomic binning, comparative biology and taxonomic classification.</title>
        <authorList>
            <person name="Goeker M."/>
        </authorList>
    </citation>
    <scope>NUCLEOTIDE SEQUENCE [LARGE SCALE GENOMIC DNA]</scope>
    <source>
        <strain evidence="1 2">DSM 24105</strain>
    </source>
</reference>